<accession>A0A1E7ER03</accession>
<feature type="non-terminal residue" evidence="5">
    <location>
        <position position="1"/>
    </location>
</feature>
<protein>
    <recommendedName>
        <fullName evidence="4">HSF-type DNA-binding domain-containing protein</fullName>
    </recommendedName>
</protein>
<proteinExistence type="predicted"/>
<dbReference type="GO" id="GO:0005634">
    <property type="term" value="C:nucleus"/>
    <property type="evidence" value="ECO:0007669"/>
    <property type="project" value="UniProtKB-SubCell"/>
</dbReference>
<dbReference type="KEGG" id="fcy:FRACYDRAFT_155292"/>
<evidence type="ECO:0000313" key="5">
    <source>
        <dbReference type="EMBL" id="OEU07983.1"/>
    </source>
</evidence>
<feature type="non-terminal residue" evidence="5">
    <location>
        <position position="68"/>
    </location>
</feature>
<reference evidence="5 6" key="1">
    <citation type="submission" date="2016-09" db="EMBL/GenBank/DDBJ databases">
        <title>Extensive genetic diversity and differential bi-allelic expression allows diatom success in the polar Southern Ocean.</title>
        <authorList>
            <consortium name="DOE Joint Genome Institute"/>
            <person name="Mock T."/>
            <person name="Otillar R.P."/>
            <person name="Strauss J."/>
            <person name="Dupont C."/>
            <person name="Frickenhaus S."/>
            <person name="Maumus F."/>
            <person name="Mcmullan M."/>
            <person name="Sanges R."/>
            <person name="Schmutz J."/>
            <person name="Toseland A."/>
            <person name="Valas R."/>
            <person name="Veluchamy A."/>
            <person name="Ward B.J."/>
            <person name="Allen A."/>
            <person name="Barry K."/>
            <person name="Falciatore A."/>
            <person name="Ferrante M."/>
            <person name="Fortunato A.E."/>
            <person name="Gloeckner G."/>
            <person name="Gruber A."/>
            <person name="Hipkin R."/>
            <person name="Janech M."/>
            <person name="Kroth P."/>
            <person name="Leese F."/>
            <person name="Lindquist E."/>
            <person name="Lyon B.R."/>
            <person name="Martin J."/>
            <person name="Mayer C."/>
            <person name="Parker M."/>
            <person name="Quesneville H."/>
            <person name="Raymond J."/>
            <person name="Uhlig C."/>
            <person name="Valentin K.U."/>
            <person name="Worden A.Z."/>
            <person name="Armbrust E.V."/>
            <person name="Bowler C."/>
            <person name="Green B."/>
            <person name="Moulton V."/>
            <person name="Van Oosterhout C."/>
            <person name="Grigoriev I."/>
        </authorList>
    </citation>
    <scope>NUCLEOTIDE SEQUENCE [LARGE SCALE GENOMIC DNA]</scope>
    <source>
        <strain evidence="5 6">CCMP1102</strain>
    </source>
</reference>
<dbReference type="Proteomes" id="UP000095751">
    <property type="component" value="Unassembled WGS sequence"/>
</dbReference>
<evidence type="ECO:0000256" key="1">
    <source>
        <dbReference type="ARBA" id="ARBA00004123"/>
    </source>
</evidence>
<evidence type="ECO:0000313" key="6">
    <source>
        <dbReference type="Proteomes" id="UP000095751"/>
    </source>
</evidence>
<keyword evidence="2" id="KW-0238">DNA-binding</keyword>
<comment type="subcellular location">
    <subcellularLocation>
        <location evidence="1">Nucleus</location>
    </subcellularLocation>
</comment>
<dbReference type="GO" id="GO:0043565">
    <property type="term" value="F:sequence-specific DNA binding"/>
    <property type="evidence" value="ECO:0007669"/>
    <property type="project" value="InterPro"/>
</dbReference>
<gene>
    <name evidence="5" type="ORF">FRACYDRAFT_155292</name>
</gene>
<dbReference type="SUPFAM" id="SSF46785">
    <property type="entry name" value="Winged helix' DNA-binding domain"/>
    <property type="match status" value="1"/>
</dbReference>
<dbReference type="InParanoid" id="A0A1E7ER03"/>
<feature type="domain" description="HSF-type DNA-binding" evidence="4">
    <location>
        <begin position="1"/>
        <end position="67"/>
    </location>
</feature>
<dbReference type="EMBL" id="KV784382">
    <property type="protein sequence ID" value="OEU07983.1"/>
    <property type="molecule type" value="Genomic_DNA"/>
</dbReference>
<evidence type="ECO:0000259" key="4">
    <source>
        <dbReference type="Pfam" id="PF00447"/>
    </source>
</evidence>
<dbReference type="GO" id="GO:0003700">
    <property type="term" value="F:DNA-binding transcription factor activity"/>
    <property type="evidence" value="ECO:0007669"/>
    <property type="project" value="InterPro"/>
</dbReference>
<dbReference type="AlphaFoldDB" id="A0A1E7ER03"/>
<dbReference type="InterPro" id="IPR036390">
    <property type="entry name" value="WH_DNA-bd_sf"/>
</dbReference>
<evidence type="ECO:0000256" key="3">
    <source>
        <dbReference type="ARBA" id="ARBA00023242"/>
    </source>
</evidence>
<keyword evidence="6" id="KW-1185">Reference proteome</keyword>
<dbReference type="InterPro" id="IPR000232">
    <property type="entry name" value="HSF_DNA-bd"/>
</dbReference>
<dbReference type="Pfam" id="PF00447">
    <property type="entry name" value="HSF_DNA-bind"/>
    <property type="match status" value="1"/>
</dbReference>
<dbReference type="Gene3D" id="1.10.10.10">
    <property type="entry name" value="Winged helix-like DNA-binding domain superfamily/Winged helix DNA-binding domain"/>
    <property type="match status" value="1"/>
</dbReference>
<dbReference type="InterPro" id="IPR036388">
    <property type="entry name" value="WH-like_DNA-bd_sf"/>
</dbReference>
<evidence type="ECO:0000256" key="2">
    <source>
        <dbReference type="ARBA" id="ARBA00023125"/>
    </source>
</evidence>
<name>A0A1E7ER03_9STRA</name>
<sequence>LIRWTPDGQSFKIQDNGKDKAIVAILKRNFNQTRFKSFLRQLQLYGFERRFKGQSRGECSHPMFIRGR</sequence>
<organism evidence="5 6">
    <name type="scientific">Fragilariopsis cylindrus CCMP1102</name>
    <dbReference type="NCBI Taxonomy" id="635003"/>
    <lineage>
        <taxon>Eukaryota</taxon>
        <taxon>Sar</taxon>
        <taxon>Stramenopiles</taxon>
        <taxon>Ochrophyta</taxon>
        <taxon>Bacillariophyta</taxon>
        <taxon>Bacillariophyceae</taxon>
        <taxon>Bacillariophycidae</taxon>
        <taxon>Bacillariales</taxon>
        <taxon>Bacillariaceae</taxon>
        <taxon>Fragilariopsis</taxon>
    </lineage>
</organism>
<dbReference type="OrthoDB" id="60033at2759"/>
<keyword evidence="3" id="KW-0539">Nucleus</keyword>